<evidence type="ECO:0000313" key="2">
    <source>
        <dbReference type="EMBL" id="ATU07792.1"/>
    </source>
</evidence>
<dbReference type="KEGG" id="mpot:BKM01_02765"/>
<evidence type="ECO:0000256" key="1">
    <source>
        <dbReference type="SAM" id="Phobius"/>
    </source>
</evidence>
<dbReference type="EMBL" id="CP017881">
    <property type="protein sequence ID" value="ATU07792.1"/>
    <property type="molecule type" value="Genomic_DNA"/>
</dbReference>
<gene>
    <name evidence="2" type="ORF">BKM01_02765</name>
</gene>
<keyword evidence="1" id="KW-1133">Transmembrane helix</keyword>
<evidence type="ECO:0000313" key="3">
    <source>
        <dbReference type="Proteomes" id="UP000229678"/>
    </source>
</evidence>
<dbReference type="AlphaFoldDB" id="A0A2D3C3F2"/>
<keyword evidence="1" id="KW-0472">Membrane</keyword>
<accession>A0A2D3C3F2</accession>
<proteinExistence type="predicted"/>
<sequence>MMDKSNDSGQMLLLAAFTIGFMIVVSTVMLNNIIYASNMASESNNDISYFEVSNIARMTDEATKAAYYNATKGSSFNHTVFSRYLENYSREVTILYAYSGVSFSFTNSTLYDAYFTKNGLSSGKENWTIIDNVNATDNFTMEVNTSNLGNISEPFEVHALDQSGSSIWFMKIYGDGSNSIEANVSNQTYKINPPLINITGNSTYQFDSSTAGKKYSLKYLNSSNIVGLYSVSGKLSTGESFRCERYKMINATVDIATSKNKINVTFPVTVP</sequence>
<name>A0A2D3C3F2_9EURY</name>
<organism evidence="2 3">
    <name type="scientific">Methanohalophilus portucalensis</name>
    <dbReference type="NCBI Taxonomy" id="39664"/>
    <lineage>
        <taxon>Archaea</taxon>
        <taxon>Methanobacteriati</taxon>
        <taxon>Methanobacteriota</taxon>
        <taxon>Stenosarchaea group</taxon>
        <taxon>Methanomicrobia</taxon>
        <taxon>Methanosarcinales</taxon>
        <taxon>Methanosarcinaceae</taxon>
        <taxon>Methanohalophilus</taxon>
    </lineage>
</organism>
<keyword evidence="1" id="KW-0812">Transmembrane</keyword>
<protein>
    <submittedName>
        <fullName evidence="2">Uncharacterized protein</fullName>
    </submittedName>
</protein>
<dbReference type="Proteomes" id="UP000229678">
    <property type="component" value="Chromosome"/>
</dbReference>
<dbReference type="RefSeq" id="WP_072360126.1">
    <property type="nucleotide sequence ID" value="NZ_CP017881.1"/>
</dbReference>
<reference evidence="3" key="1">
    <citation type="submission" date="2016-10" db="EMBL/GenBank/DDBJ databases">
        <authorList>
            <person name="L'haridon S."/>
            <person name="Corre E."/>
        </authorList>
    </citation>
    <scope>NUCLEOTIDE SEQUENCE [LARGE SCALE GENOMIC DNA]</scope>
    <source>
        <strain evidence="3">FDF-1T</strain>
    </source>
</reference>
<feature type="transmembrane region" description="Helical" evidence="1">
    <location>
        <begin position="12"/>
        <end position="35"/>
    </location>
</feature>